<dbReference type="CDD" id="cd00146">
    <property type="entry name" value="PKD"/>
    <property type="match status" value="1"/>
</dbReference>
<evidence type="ECO:0000313" key="2">
    <source>
        <dbReference type="EMBL" id="MPL69975.1"/>
    </source>
</evidence>
<dbReference type="InterPro" id="IPR036116">
    <property type="entry name" value="FN3_sf"/>
</dbReference>
<dbReference type="InterPro" id="IPR013783">
    <property type="entry name" value="Ig-like_fold"/>
</dbReference>
<dbReference type="PROSITE" id="PS50853">
    <property type="entry name" value="FN3"/>
    <property type="match status" value="1"/>
</dbReference>
<organism evidence="2">
    <name type="scientific">bioreactor metagenome</name>
    <dbReference type="NCBI Taxonomy" id="1076179"/>
    <lineage>
        <taxon>unclassified sequences</taxon>
        <taxon>metagenomes</taxon>
        <taxon>ecological metagenomes</taxon>
    </lineage>
</organism>
<dbReference type="Gene3D" id="2.60.40.10">
    <property type="entry name" value="Immunoglobulins"/>
    <property type="match status" value="1"/>
</dbReference>
<dbReference type="SUPFAM" id="SSF49299">
    <property type="entry name" value="PKD domain"/>
    <property type="match status" value="1"/>
</dbReference>
<name>A0A644TSW9_9ZZZZ</name>
<protein>
    <recommendedName>
        <fullName evidence="1">Fibronectin type-III domain-containing protein</fullName>
    </recommendedName>
</protein>
<dbReference type="InterPro" id="IPR035986">
    <property type="entry name" value="PKD_dom_sf"/>
</dbReference>
<feature type="domain" description="Fibronectin type-III" evidence="1">
    <location>
        <begin position="323"/>
        <end position="410"/>
    </location>
</feature>
<reference evidence="2" key="1">
    <citation type="submission" date="2019-08" db="EMBL/GenBank/DDBJ databases">
        <authorList>
            <person name="Kucharzyk K."/>
            <person name="Murdoch R.W."/>
            <person name="Higgins S."/>
            <person name="Loffler F."/>
        </authorList>
    </citation>
    <scope>NUCLEOTIDE SEQUENCE</scope>
</reference>
<gene>
    <name evidence="2" type="ORF">SDC9_15726</name>
</gene>
<dbReference type="SUPFAM" id="SSF49265">
    <property type="entry name" value="Fibronectin type III"/>
    <property type="match status" value="1"/>
</dbReference>
<comment type="caution">
    <text evidence="2">The sequence shown here is derived from an EMBL/GenBank/DDBJ whole genome shotgun (WGS) entry which is preliminary data.</text>
</comment>
<dbReference type="EMBL" id="VSSQ01000050">
    <property type="protein sequence ID" value="MPL69975.1"/>
    <property type="molecule type" value="Genomic_DNA"/>
</dbReference>
<accession>A0A644TSW9</accession>
<sequence>MKDNLFVCISFLLVIAFTDLYSQTYNIPANDYLEIHSDSGTIYDDGGAINNYSSRVNSVVTIYPSSQGGYVRLSGQYFLEEWNKSRVLFYSGDSNSYNQICSISDDGCIDVRSNSGPLTIKFFADTETPDFGFEFDIYVCNDLPTNITSEIITDTNAVINWSENDTTTIWILEYSEGWFNIGSGTKIFTDTNVVNLDNLNKCSRYYYYIYSICDTVDFLCNNKCGYDINTFFTKKNYDESIILDIQSTCSEIFLWWEETDTNITWLVSLSNGDYLFSHEPYCTFDSLNSGQFYDIRIIDSTLSNYILTRCACNPSVYTKCCCPIANNIILSEVQANEALITWDADTSAVGWIVVYRGSNDFIYDTIIVDTNFVLLSNLLPVSPYEVLVYSLCDSMNTNCSRSINFLTSPSSIDNCLSFTDFNSSNFLSTYGPYSNPYQSYGLINFGYLDASSRHTIHYNASEVDIRTGGLLHTIPQGEEVSVRLGNWISGSEAESCTYLYYVDTNNYDMFILQYAIVLEDPNHTQQQQPRFTLEILDSNHTLVNDQCGYTNFYASGDLDWNSVSGTNIIWKDWTSLGIDISKYHNQNIYIRFTTYDCDEGGHFGYAYYNIKCGNKYLNKSSCGQVDSLLFEAPFGFDFFWYNANEPNDTISIENQISVPVNNNTYYCRCSYKENEDCNFILSFEAERQFPFPLFDYSLDTCGFKINFTNLSVISKSDTVAIGTERCIDVKWIFHDGTISLLQNPSFNYDSSGVYPVILIASMNNGLCVDTLFKDISVDNSGFPKIEFNGDTIICRGSQTEISANYFDKYIWNTQDTTSFVNLSPTETSTYYLQAYENGCLRYDSITIYVTPFFLNDTIQAVICEGKYYNSNGFYENEEGFYSKTFRAVNGCDSIINLELIVADKIENYSLIDDKYLIIDDLPYIIDVSCDYCYNYLWNIGSNDSVLIINSYGSYYVNIEHVCGIIYDSIIIVKPDVNIFLPNAFTPDLLYNNTFFPIYENKNSVIIESFEIYNRNGELIYSSTTTPWNGNYNNTKCYSGAYAWKLIYKTKYSEGLKFEKSGIVNLIR</sequence>
<evidence type="ECO:0000259" key="1">
    <source>
        <dbReference type="PROSITE" id="PS50853"/>
    </source>
</evidence>
<dbReference type="InterPro" id="IPR003961">
    <property type="entry name" value="FN3_dom"/>
</dbReference>
<proteinExistence type="predicted"/>
<dbReference type="AlphaFoldDB" id="A0A644TSW9"/>